<gene>
    <name evidence="1" type="ORF">M8C21_002381</name>
</gene>
<accession>A0AAD5BRS4</accession>
<sequence length="173" mass="19789">MIQQALEHMMVHREISSKSSPFVIVKPPISANRRHRIEPQSRFCLKKKHKTRCNPFSIPNPNFHSSIVATTKLLLIIVFKLMLDDFQMLVNQIIDLVRSNCMKFPSLTQRLEYYIRSSTRVKNYNAIRVIAANGARSNENGGAKDIYGWMSVSFADNGHVLGGGCAQWWNLKI</sequence>
<name>A0AAD5BRS4_AMBAR</name>
<dbReference type="AlphaFoldDB" id="A0AAD5BRS4"/>
<dbReference type="EMBL" id="JAMZMK010011470">
    <property type="protein sequence ID" value="KAI7727009.1"/>
    <property type="molecule type" value="Genomic_DNA"/>
</dbReference>
<evidence type="ECO:0000313" key="2">
    <source>
        <dbReference type="Proteomes" id="UP001206925"/>
    </source>
</evidence>
<keyword evidence="2" id="KW-1185">Reference proteome</keyword>
<evidence type="ECO:0000313" key="1">
    <source>
        <dbReference type="EMBL" id="KAI7727009.1"/>
    </source>
</evidence>
<organism evidence="1 2">
    <name type="scientific">Ambrosia artemisiifolia</name>
    <name type="common">Common ragweed</name>
    <dbReference type="NCBI Taxonomy" id="4212"/>
    <lineage>
        <taxon>Eukaryota</taxon>
        <taxon>Viridiplantae</taxon>
        <taxon>Streptophyta</taxon>
        <taxon>Embryophyta</taxon>
        <taxon>Tracheophyta</taxon>
        <taxon>Spermatophyta</taxon>
        <taxon>Magnoliopsida</taxon>
        <taxon>eudicotyledons</taxon>
        <taxon>Gunneridae</taxon>
        <taxon>Pentapetalae</taxon>
        <taxon>asterids</taxon>
        <taxon>campanulids</taxon>
        <taxon>Asterales</taxon>
        <taxon>Asteraceae</taxon>
        <taxon>Asteroideae</taxon>
        <taxon>Heliantheae alliance</taxon>
        <taxon>Heliantheae</taxon>
        <taxon>Ambrosia</taxon>
    </lineage>
</organism>
<reference evidence="1" key="1">
    <citation type="submission" date="2022-06" db="EMBL/GenBank/DDBJ databases">
        <title>Uncovering the hologenomic basis of an extraordinary plant invasion.</title>
        <authorList>
            <person name="Bieker V.C."/>
            <person name="Martin M.D."/>
            <person name="Gilbert T."/>
            <person name="Hodgins K."/>
            <person name="Battlay P."/>
            <person name="Petersen B."/>
            <person name="Wilson J."/>
        </authorList>
    </citation>
    <scope>NUCLEOTIDE SEQUENCE</scope>
    <source>
        <strain evidence="1">AA19_3_7</strain>
        <tissue evidence="1">Leaf</tissue>
    </source>
</reference>
<proteinExistence type="predicted"/>
<dbReference type="Proteomes" id="UP001206925">
    <property type="component" value="Unassembled WGS sequence"/>
</dbReference>
<comment type="caution">
    <text evidence="1">The sequence shown here is derived from an EMBL/GenBank/DDBJ whole genome shotgun (WGS) entry which is preliminary data.</text>
</comment>
<protein>
    <submittedName>
        <fullName evidence="1">Uncharacterized protein</fullName>
    </submittedName>
</protein>